<reference evidence="1" key="1">
    <citation type="submission" date="2020-07" db="EMBL/GenBank/DDBJ databases">
        <title>Multicomponent nature underlies the extraordinary mechanical properties of spider dragline silk.</title>
        <authorList>
            <person name="Kono N."/>
            <person name="Nakamura H."/>
            <person name="Mori M."/>
            <person name="Yoshida Y."/>
            <person name="Ohtoshi R."/>
            <person name="Malay A.D."/>
            <person name="Moran D.A.P."/>
            <person name="Tomita M."/>
            <person name="Numata K."/>
            <person name="Arakawa K."/>
        </authorList>
    </citation>
    <scope>NUCLEOTIDE SEQUENCE</scope>
</reference>
<keyword evidence="2" id="KW-1185">Reference proteome</keyword>
<sequence length="96" mass="10865">MSRIGKYKKQQQLESLKKKVSFAIFLALTLISPTIVSSATEEYFTAASFEFVQLYDYCPNNTEEAQDIVRKNLESYIQAANIANIAILSHKSLNLL</sequence>
<name>A0A8X6K7C3_TRICU</name>
<protein>
    <submittedName>
        <fullName evidence="1">Uncharacterized protein</fullName>
    </submittedName>
</protein>
<dbReference type="Proteomes" id="UP000887116">
    <property type="component" value="Unassembled WGS sequence"/>
</dbReference>
<organism evidence="1 2">
    <name type="scientific">Trichonephila clavata</name>
    <name type="common">Joro spider</name>
    <name type="synonym">Nephila clavata</name>
    <dbReference type="NCBI Taxonomy" id="2740835"/>
    <lineage>
        <taxon>Eukaryota</taxon>
        <taxon>Metazoa</taxon>
        <taxon>Ecdysozoa</taxon>
        <taxon>Arthropoda</taxon>
        <taxon>Chelicerata</taxon>
        <taxon>Arachnida</taxon>
        <taxon>Araneae</taxon>
        <taxon>Araneomorphae</taxon>
        <taxon>Entelegynae</taxon>
        <taxon>Araneoidea</taxon>
        <taxon>Nephilidae</taxon>
        <taxon>Trichonephila</taxon>
    </lineage>
</organism>
<dbReference type="AlphaFoldDB" id="A0A8X6K7C3"/>
<proteinExistence type="predicted"/>
<dbReference type="EMBL" id="BMAO01029881">
    <property type="protein sequence ID" value="GFQ64216.1"/>
    <property type="molecule type" value="Genomic_DNA"/>
</dbReference>
<gene>
    <name evidence="1" type="ORF">TNCT_22461</name>
</gene>
<evidence type="ECO:0000313" key="1">
    <source>
        <dbReference type="EMBL" id="GFQ64216.1"/>
    </source>
</evidence>
<evidence type="ECO:0000313" key="2">
    <source>
        <dbReference type="Proteomes" id="UP000887116"/>
    </source>
</evidence>
<comment type="caution">
    <text evidence="1">The sequence shown here is derived from an EMBL/GenBank/DDBJ whole genome shotgun (WGS) entry which is preliminary data.</text>
</comment>
<accession>A0A8X6K7C3</accession>